<dbReference type="SUPFAM" id="SSF51197">
    <property type="entry name" value="Clavaminate synthase-like"/>
    <property type="match status" value="1"/>
</dbReference>
<reference evidence="2 3" key="1">
    <citation type="journal article" date="2016" name="Mol. Biol. Evol.">
        <title>Comparative Genomics of Early-Diverging Mushroom-Forming Fungi Provides Insights into the Origins of Lignocellulose Decay Capabilities.</title>
        <authorList>
            <person name="Nagy L.G."/>
            <person name="Riley R."/>
            <person name="Tritt A."/>
            <person name="Adam C."/>
            <person name="Daum C."/>
            <person name="Floudas D."/>
            <person name="Sun H."/>
            <person name="Yadav J.S."/>
            <person name="Pangilinan J."/>
            <person name="Larsson K.H."/>
            <person name="Matsuura K."/>
            <person name="Barry K."/>
            <person name="Labutti K."/>
            <person name="Kuo R."/>
            <person name="Ohm R.A."/>
            <person name="Bhattacharya S.S."/>
            <person name="Shirouzu T."/>
            <person name="Yoshinaga Y."/>
            <person name="Martin F.M."/>
            <person name="Grigoriev I.V."/>
            <person name="Hibbett D.S."/>
        </authorList>
    </citation>
    <scope>NUCLEOTIDE SEQUENCE [LARGE SCALE GENOMIC DNA]</scope>
    <source>
        <strain evidence="2 3">HHB10207 ss-3</strain>
    </source>
</reference>
<dbReference type="Gene3D" id="2.60.120.650">
    <property type="entry name" value="Cupin"/>
    <property type="match status" value="1"/>
</dbReference>
<gene>
    <name evidence="2" type="ORF">SISSUDRAFT_1118648</name>
</gene>
<feature type="domain" description="JmjC" evidence="1">
    <location>
        <begin position="170"/>
        <end position="334"/>
    </location>
</feature>
<dbReference type="Proteomes" id="UP000076798">
    <property type="component" value="Unassembled WGS sequence"/>
</dbReference>
<proteinExistence type="predicted"/>
<dbReference type="InterPro" id="IPR003347">
    <property type="entry name" value="JmjC_dom"/>
</dbReference>
<dbReference type="EMBL" id="KV428039">
    <property type="protein sequence ID" value="KZT39952.1"/>
    <property type="molecule type" value="Genomic_DNA"/>
</dbReference>
<sequence length="658" mass="73292">MFNKTSSTSVASTGDAMDICPNVSRKEISTASLDTPYASMVKTTDRAQSQAEAAFPDYLNCILSLGPNFLPVDRVRFRRGIPSGISVKTVHAERSGVPLVLEGVHEETEWEADVFCVQELLRDQGETPVETQLNETHKITTVRGWLTECAYCATAGCPLRQDTLNITCPSRWREWLGSDALPQEIIPCGPNDLLDCVPSQFLSIAPTCDIRLGNSVSYMDRSVTVQHHLMVSSEPRASIIWIIVPVSSADSLVQYCRLKGEELDLGKTRVSIEDLVHAKCQVYVTEQNFGDLLIVPPNCFHQALNTNGMTINIVWSRMTIAGIKFSLHSQLDIYRRVCRPESLRIKIVTFFATETLAAKLSAPESAFYMEEKDELALLLTFLKEVLVEEWSSECQKMPRAGLPWLFNHGGGVIGLAESASCLYDCSFCGASIFQSFFQCTGGCILPSKRNTLPLFCIGCVAEGRSCKCGQLMPMQCCNFQDLLNVYNLAASYLDILPINDMELSVSNHLHIFTAACKLISAPRTLHNSCGIKRKHAHHAPNELIACPSCHWGACFNHLLDIGVHSAEAILRTTNLTGGIEWHKFHCKHGDTSRFRYQLAMQTNPACLEDHIPEVRLCIIGSRYQGCKQEARHEGLKPGFYDNPDPKFFKTFPMKITKH</sequence>
<protein>
    <recommendedName>
        <fullName evidence="1">JmjC domain-containing protein</fullName>
    </recommendedName>
</protein>
<organism evidence="2 3">
    <name type="scientific">Sistotremastrum suecicum HHB10207 ss-3</name>
    <dbReference type="NCBI Taxonomy" id="1314776"/>
    <lineage>
        <taxon>Eukaryota</taxon>
        <taxon>Fungi</taxon>
        <taxon>Dikarya</taxon>
        <taxon>Basidiomycota</taxon>
        <taxon>Agaricomycotina</taxon>
        <taxon>Agaricomycetes</taxon>
        <taxon>Sistotremastrales</taxon>
        <taxon>Sistotremastraceae</taxon>
        <taxon>Sistotremastrum</taxon>
    </lineage>
</organism>
<evidence type="ECO:0000259" key="1">
    <source>
        <dbReference type="PROSITE" id="PS51184"/>
    </source>
</evidence>
<evidence type="ECO:0000313" key="2">
    <source>
        <dbReference type="EMBL" id="KZT39952.1"/>
    </source>
</evidence>
<dbReference type="OrthoDB" id="298344at2759"/>
<dbReference type="Pfam" id="PF02373">
    <property type="entry name" value="JmjC"/>
    <property type="match status" value="1"/>
</dbReference>
<evidence type="ECO:0000313" key="3">
    <source>
        <dbReference type="Proteomes" id="UP000076798"/>
    </source>
</evidence>
<dbReference type="AlphaFoldDB" id="A0A166EU72"/>
<accession>A0A166EU72</accession>
<dbReference type="PROSITE" id="PS51184">
    <property type="entry name" value="JMJC"/>
    <property type="match status" value="1"/>
</dbReference>
<keyword evidence="3" id="KW-1185">Reference proteome</keyword>
<name>A0A166EU72_9AGAM</name>
<dbReference type="STRING" id="1314776.A0A166EU72"/>